<dbReference type="OrthoDB" id="9812260at2"/>
<feature type="modified residue" description="4-aspartylphosphate" evidence="3">
    <location>
        <position position="53"/>
    </location>
</feature>
<proteinExistence type="predicted"/>
<dbReference type="RefSeq" id="WP_092812465.1">
    <property type="nucleotide sequence ID" value="NZ_FMVW01000004.1"/>
</dbReference>
<dbReference type="SUPFAM" id="SSF55073">
    <property type="entry name" value="Nucleotide cyclase"/>
    <property type="match status" value="1"/>
</dbReference>
<protein>
    <recommendedName>
        <fullName evidence="1">diguanylate cyclase</fullName>
        <ecNumber evidence="1">2.7.7.65</ecNumber>
    </recommendedName>
</protein>
<dbReference type="GO" id="GO:0000160">
    <property type="term" value="P:phosphorelay signal transduction system"/>
    <property type="evidence" value="ECO:0007669"/>
    <property type="project" value="InterPro"/>
</dbReference>
<dbReference type="InterPro" id="IPR043128">
    <property type="entry name" value="Rev_trsase/Diguanyl_cyclase"/>
</dbReference>
<dbReference type="GO" id="GO:1902201">
    <property type="term" value="P:negative regulation of bacterial-type flagellum-dependent cell motility"/>
    <property type="evidence" value="ECO:0007669"/>
    <property type="project" value="TreeGrafter"/>
</dbReference>
<dbReference type="InterPro" id="IPR050469">
    <property type="entry name" value="Diguanylate_Cyclase"/>
</dbReference>
<reference evidence="6 7" key="1">
    <citation type="submission" date="2016-10" db="EMBL/GenBank/DDBJ databases">
        <authorList>
            <person name="de Groot N.N."/>
        </authorList>
    </citation>
    <scope>NUCLEOTIDE SEQUENCE [LARGE SCALE GENOMIC DNA]</scope>
    <source>
        <strain evidence="6 7">DSM 2698</strain>
    </source>
</reference>
<dbReference type="EMBL" id="FMVW01000004">
    <property type="protein sequence ID" value="SCZ37368.1"/>
    <property type="molecule type" value="Genomic_DNA"/>
</dbReference>
<dbReference type="Gene3D" id="3.40.50.2300">
    <property type="match status" value="2"/>
</dbReference>
<evidence type="ECO:0000256" key="1">
    <source>
        <dbReference type="ARBA" id="ARBA00012528"/>
    </source>
</evidence>
<comment type="caution">
    <text evidence="3">Lacks conserved residue(s) required for the propagation of feature annotation.</text>
</comment>
<dbReference type="EC" id="2.7.7.65" evidence="1"/>
<dbReference type="NCBIfam" id="TIGR00254">
    <property type="entry name" value="GGDEF"/>
    <property type="match status" value="1"/>
</dbReference>
<dbReference type="InterPro" id="IPR000160">
    <property type="entry name" value="GGDEF_dom"/>
</dbReference>
<feature type="domain" description="Response regulatory" evidence="4">
    <location>
        <begin position="156"/>
        <end position="271"/>
    </location>
</feature>
<dbReference type="PROSITE" id="PS50110">
    <property type="entry name" value="RESPONSE_REGULATORY"/>
    <property type="match status" value="2"/>
</dbReference>
<dbReference type="AlphaFoldDB" id="A0A1G5NKD9"/>
<feature type="domain" description="GGDEF" evidence="5">
    <location>
        <begin position="321"/>
        <end position="454"/>
    </location>
</feature>
<dbReference type="GO" id="GO:0005886">
    <property type="term" value="C:plasma membrane"/>
    <property type="evidence" value="ECO:0007669"/>
    <property type="project" value="TreeGrafter"/>
</dbReference>
<evidence type="ECO:0000313" key="7">
    <source>
        <dbReference type="Proteomes" id="UP000199347"/>
    </source>
</evidence>
<dbReference type="STRING" id="1120955.SAMN03080610_02162"/>
<evidence type="ECO:0000256" key="2">
    <source>
        <dbReference type="ARBA" id="ARBA00034247"/>
    </source>
</evidence>
<dbReference type="SUPFAM" id="SSF52172">
    <property type="entry name" value="CheY-like"/>
    <property type="match status" value="2"/>
</dbReference>
<dbReference type="NCBIfam" id="NF007135">
    <property type="entry name" value="PRK09581.1"/>
    <property type="match status" value="1"/>
</dbReference>
<dbReference type="PANTHER" id="PTHR45138:SF9">
    <property type="entry name" value="DIGUANYLATE CYCLASE DGCM-RELATED"/>
    <property type="match status" value="1"/>
</dbReference>
<dbReference type="InterPro" id="IPR029787">
    <property type="entry name" value="Nucleotide_cyclase"/>
</dbReference>
<dbReference type="CDD" id="cd17538">
    <property type="entry name" value="REC_D1_PleD-like"/>
    <property type="match status" value="1"/>
</dbReference>
<dbReference type="GO" id="GO:0043709">
    <property type="term" value="P:cell adhesion involved in single-species biofilm formation"/>
    <property type="evidence" value="ECO:0007669"/>
    <property type="project" value="TreeGrafter"/>
</dbReference>
<sequence length="454" mass="50272">MTARILVVDDVAANVRLLEARLQLDYFDVRTALSGEAALEIASRERLDLILLDVMMPGLTGFDVCKALKNQAETADIPVIMVTALDSAEDKVKGLRCGADDFLTKPVSEIELLTRVRSLVRLKSVTDELNLRAAAMQSVGVDSRAIFTSPQLKGSRILVVDDRESSTRHLRKALGREVDADFVSTAPEALAAVETSVYDLLIVSLSLSGQDGLRLCSQIKSIDHLRYVPILIVSDPDESAKLRRALDFGINDYIVRPLDEAELRARVTTQLRRKRYSDRLRSMVTNAVELAITDPLTGLHNRRYLDSHLVSLLSRSVEHGKPVSILLFDIDFFKSINDRYGHDAGDDVLREFSTRLRKGVRGIDLIVRFGGEEFLVVMPETAIEQAVMIAERLRGDVEAEPFTTREGQKLPVTVSIGLSRLEGPEDTPGKLIKRADKALYEAKAAGRNRVAQAA</sequence>
<feature type="domain" description="Response regulatory" evidence="4">
    <location>
        <begin position="4"/>
        <end position="120"/>
    </location>
</feature>
<dbReference type="FunFam" id="3.40.50.2300:FF:000574">
    <property type="entry name" value="Response regulator PleD"/>
    <property type="match status" value="1"/>
</dbReference>
<dbReference type="GO" id="GO:0052621">
    <property type="term" value="F:diguanylate cyclase activity"/>
    <property type="evidence" value="ECO:0007669"/>
    <property type="project" value="UniProtKB-EC"/>
</dbReference>
<dbReference type="InterPro" id="IPR011006">
    <property type="entry name" value="CheY-like_superfamily"/>
</dbReference>
<dbReference type="PANTHER" id="PTHR45138">
    <property type="entry name" value="REGULATORY COMPONENTS OF SENSORY TRANSDUCTION SYSTEM"/>
    <property type="match status" value="1"/>
</dbReference>
<dbReference type="Gene3D" id="3.30.70.270">
    <property type="match status" value="1"/>
</dbReference>
<organism evidence="6 7">
    <name type="scientific">Afifella marina DSM 2698</name>
    <dbReference type="NCBI Taxonomy" id="1120955"/>
    <lineage>
        <taxon>Bacteria</taxon>
        <taxon>Pseudomonadati</taxon>
        <taxon>Pseudomonadota</taxon>
        <taxon>Alphaproteobacteria</taxon>
        <taxon>Hyphomicrobiales</taxon>
        <taxon>Afifellaceae</taxon>
        <taxon>Afifella</taxon>
    </lineage>
</organism>
<dbReference type="Proteomes" id="UP000199347">
    <property type="component" value="Unassembled WGS sequence"/>
</dbReference>
<keyword evidence="7" id="KW-1185">Reference proteome</keyword>
<evidence type="ECO:0000313" key="6">
    <source>
        <dbReference type="EMBL" id="SCZ37368.1"/>
    </source>
</evidence>
<dbReference type="SMART" id="SM00448">
    <property type="entry name" value="REC"/>
    <property type="match status" value="2"/>
</dbReference>
<gene>
    <name evidence="6" type="ORF">SAMN03080610_02162</name>
</gene>
<evidence type="ECO:0000256" key="3">
    <source>
        <dbReference type="PROSITE-ProRule" id="PRU00169"/>
    </source>
</evidence>
<dbReference type="Pfam" id="PF00072">
    <property type="entry name" value="Response_reg"/>
    <property type="match status" value="2"/>
</dbReference>
<evidence type="ECO:0000259" key="5">
    <source>
        <dbReference type="PROSITE" id="PS50887"/>
    </source>
</evidence>
<evidence type="ECO:0000259" key="4">
    <source>
        <dbReference type="PROSITE" id="PS50110"/>
    </source>
</evidence>
<dbReference type="CDD" id="cd01949">
    <property type="entry name" value="GGDEF"/>
    <property type="match status" value="1"/>
</dbReference>
<dbReference type="Pfam" id="PF00990">
    <property type="entry name" value="GGDEF"/>
    <property type="match status" value="1"/>
</dbReference>
<name>A0A1G5NKD9_AFIMA</name>
<dbReference type="InterPro" id="IPR001789">
    <property type="entry name" value="Sig_transdc_resp-reg_receiver"/>
</dbReference>
<dbReference type="SMART" id="SM00267">
    <property type="entry name" value="GGDEF"/>
    <property type="match status" value="1"/>
</dbReference>
<accession>A0A1G5NKD9</accession>
<dbReference type="FunFam" id="3.30.70.270:FF:000001">
    <property type="entry name" value="Diguanylate cyclase domain protein"/>
    <property type="match status" value="1"/>
</dbReference>
<comment type="catalytic activity">
    <reaction evidence="2">
        <text>2 GTP = 3',3'-c-di-GMP + 2 diphosphate</text>
        <dbReference type="Rhea" id="RHEA:24898"/>
        <dbReference type="ChEBI" id="CHEBI:33019"/>
        <dbReference type="ChEBI" id="CHEBI:37565"/>
        <dbReference type="ChEBI" id="CHEBI:58805"/>
        <dbReference type="EC" id="2.7.7.65"/>
    </reaction>
</comment>
<dbReference type="PROSITE" id="PS50887">
    <property type="entry name" value="GGDEF"/>
    <property type="match status" value="1"/>
</dbReference>
<keyword evidence="3" id="KW-0597">Phosphoprotein</keyword>